<dbReference type="EMBL" id="CP158294">
    <property type="protein sequence ID" value="XBV47527.1"/>
    <property type="molecule type" value="Genomic_DNA"/>
</dbReference>
<sequence>MSEIIENTPRLQAIDGVLLTRDYLQRRARARSLEESAKRNALKIIQQAEREAQAIRNTARMEGYEDGILMHMDALCDFLTHLDVKSRALTESLQKKAMVKLETILHAPEVIEPFLSEWFQQCSVEKIGKVEISLNPSRQKLLPFFERYFSDRSIDVSVVTSPDDGYAFRSGEFSLRFSPDRLSSLISEELLNCKGEYNSLFDSMSRGLAENLRSRLYSAMEKSE</sequence>
<keyword evidence="1" id="KW-0614">Plasmid</keyword>
<proteinExistence type="predicted"/>
<protein>
    <submittedName>
        <fullName evidence="1">Uncharacterized protein</fullName>
    </submittedName>
</protein>
<name>A0AAU7U3Z4_9GAMM</name>
<organism evidence="1">
    <name type="scientific">Pantoea sp. BJ2</name>
    <dbReference type="NCBI Taxonomy" id="3141322"/>
    <lineage>
        <taxon>Bacteria</taxon>
        <taxon>Pseudomonadati</taxon>
        <taxon>Pseudomonadota</taxon>
        <taxon>Gammaproteobacteria</taxon>
        <taxon>Enterobacterales</taxon>
        <taxon>Erwiniaceae</taxon>
        <taxon>Pantoea</taxon>
    </lineage>
</organism>
<gene>
    <name evidence="1" type="ORF">AAF463_24710</name>
</gene>
<geneLocation type="plasmid" evidence="1">
    <name>plasmindB</name>
</geneLocation>
<evidence type="ECO:0000313" key="1">
    <source>
        <dbReference type="EMBL" id="XBV47527.1"/>
    </source>
</evidence>
<dbReference type="RefSeq" id="WP_350262568.1">
    <property type="nucleotide sequence ID" value="NZ_CP158294.1"/>
</dbReference>
<reference evidence="1" key="1">
    <citation type="submission" date="2024-06" db="EMBL/GenBank/DDBJ databases">
        <title>Multiomics insights into the TNT degradation mechanism by Pantoea sp. BJ2 isolated from an ammunition destruction site.</title>
        <authorList>
            <person name="Luo J."/>
        </authorList>
    </citation>
    <scope>NUCLEOTIDE SEQUENCE</scope>
    <source>
        <strain evidence="1">BJ2</strain>
        <plasmid evidence="1">plasmindB</plasmid>
    </source>
</reference>
<accession>A0AAU7U3Z4</accession>
<dbReference type="AlphaFoldDB" id="A0AAU7U3Z4"/>